<keyword evidence="2" id="KW-0809">Transit peptide</keyword>
<keyword evidence="8" id="KW-1185">Reference proteome</keyword>
<feature type="compositionally biased region" description="Basic residues" evidence="4">
    <location>
        <begin position="1"/>
        <end position="10"/>
    </location>
</feature>
<sequence length="846" mass="93809">MLLHRRRRPKPNPLLRKSPPTPARISPPPTDRRSSPAEAPRALNRRRPPLEPAAYAALLRAASRARSLPLGKLTHSHMLRAGYRPGLFLRNNLLAVYCRCGDMRHARLLFDGMPRRDAVTWNTLIAGYSSSSGGGGSTGGGATTRLALAAFRDARRDGVAVDRFTYAAVLAACGGAGDGRHGRAAHGMVVASGLAETAFLTNSVIDMYAKCGMIDEVRLVFDRAEERDEASWNLLLSAYVRMGWPEVAVHVLVWMHRSGVKLDSFALGGILKACSELEGSEDVRRMLHGCVVKVGLDLDMFVGSAMVDMYAKNGGLEEAIKVFDCIPNQNVVVYSAMIAGFARLGNDPCPEIRIEAIRLFSNLLRMRIKPSRFTFKSVLEVCNLTNALHCGRQIHAHVIFNGFQEDEFIANVLINLYSKARSVNDSLRCFHMTPKQDVFTWTSMITAFADNENFEKSLDLFIELLNVGNEPDQFTLSNVMNACAALSIPVTCKQIHCYTVKSGLDQFTVCGNSQIAMYRSMGDLKASKKTFEQITCLDTLSWSTMVLSYAVHGHENEALLLLQKMKDCRVGINDIAFLAVLIACSQLGLADEGFRHYDSMKSEHGCAPNSKHKASVVDLLCRVGKIAEAEDFILRSGSENDPILWHALLRACRIHGDKERGIKTGEKLMELEPFAARSYVVLYNLYMDAGKISLAMRTRGLMRERGMSKETGISWAEFGGSIHCFADGDNSCLQNTAVHTRLEELLIRVKQKTERGGTDIWELGFQSRKVGKNSLGRHGELLGVALGLSTFPSSAPVTVMKNQRISWESHETLKLLSEGENREIIVRDLTHFHHFNQGSCSCRDYW</sequence>
<dbReference type="GO" id="GO:0003723">
    <property type="term" value="F:RNA binding"/>
    <property type="evidence" value="ECO:0007669"/>
    <property type="project" value="InterPro"/>
</dbReference>
<dbReference type="KEGG" id="bdi:100840864"/>
<name>A0A0Q3GMA4_BRADI</name>
<dbReference type="GO" id="GO:1900864">
    <property type="term" value="P:mitochondrial RNA modification"/>
    <property type="evidence" value="ECO:0007669"/>
    <property type="project" value="EnsemblPlants"/>
</dbReference>
<protein>
    <recommendedName>
        <fullName evidence="5">DYW domain-containing protein</fullName>
    </recommendedName>
</protein>
<dbReference type="InterPro" id="IPR046848">
    <property type="entry name" value="E_motif"/>
</dbReference>
<dbReference type="EMBL" id="CM000880">
    <property type="protein sequence ID" value="KQK12215.2"/>
    <property type="molecule type" value="Genomic_DNA"/>
</dbReference>
<feature type="repeat" description="PPR" evidence="3">
    <location>
        <begin position="228"/>
        <end position="262"/>
    </location>
</feature>
<dbReference type="InterPro" id="IPR011990">
    <property type="entry name" value="TPR-like_helical_dom_sf"/>
</dbReference>
<dbReference type="Pfam" id="PF20431">
    <property type="entry name" value="E_motif"/>
    <property type="match status" value="1"/>
</dbReference>
<feature type="domain" description="DYW" evidence="5">
    <location>
        <begin position="772"/>
        <end position="846"/>
    </location>
</feature>
<dbReference type="AlphaFoldDB" id="A0A0Q3GMA4"/>
<evidence type="ECO:0000256" key="4">
    <source>
        <dbReference type="SAM" id="MobiDB-lite"/>
    </source>
</evidence>
<keyword evidence="1" id="KW-0677">Repeat</keyword>
<dbReference type="InterPro" id="IPR002885">
    <property type="entry name" value="PPR_rpt"/>
</dbReference>
<proteinExistence type="predicted"/>
<accession>A0A0Q3GMA4</accession>
<dbReference type="Gene3D" id="1.25.40.10">
    <property type="entry name" value="Tetratricopeptide repeat domain"/>
    <property type="match status" value="5"/>
</dbReference>
<evidence type="ECO:0000259" key="5">
    <source>
        <dbReference type="Pfam" id="PF14432"/>
    </source>
</evidence>
<evidence type="ECO:0000256" key="2">
    <source>
        <dbReference type="ARBA" id="ARBA00022946"/>
    </source>
</evidence>
<dbReference type="RefSeq" id="XP_003559172.3">
    <property type="nucleotide sequence ID" value="XM_003559124.4"/>
</dbReference>
<dbReference type="InterPro" id="IPR046960">
    <property type="entry name" value="PPR_At4g14850-like_plant"/>
</dbReference>
<dbReference type="ExpressionAtlas" id="A0A0Q3GMA4">
    <property type="expression patterns" value="baseline"/>
</dbReference>
<dbReference type="FunFam" id="1.25.40.10:FF:000158">
    <property type="entry name" value="pentatricopeptide repeat-containing protein At2g33680"/>
    <property type="match status" value="1"/>
</dbReference>
<dbReference type="GeneID" id="100840864"/>
<dbReference type="NCBIfam" id="TIGR00756">
    <property type="entry name" value="PPR"/>
    <property type="match status" value="2"/>
</dbReference>
<reference evidence="7" key="3">
    <citation type="submission" date="2018-08" db="UniProtKB">
        <authorList>
            <consortium name="EnsemblPlants"/>
        </authorList>
    </citation>
    <scope>IDENTIFICATION</scope>
    <source>
        <strain evidence="7">cv. Bd21</strain>
    </source>
</reference>
<evidence type="ECO:0000256" key="3">
    <source>
        <dbReference type="PROSITE-ProRule" id="PRU00708"/>
    </source>
</evidence>
<organism evidence="6">
    <name type="scientific">Brachypodium distachyon</name>
    <name type="common">Purple false brome</name>
    <name type="synonym">Trachynia distachya</name>
    <dbReference type="NCBI Taxonomy" id="15368"/>
    <lineage>
        <taxon>Eukaryota</taxon>
        <taxon>Viridiplantae</taxon>
        <taxon>Streptophyta</taxon>
        <taxon>Embryophyta</taxon>
        <taxon>Tracheophyta</taxon>
        <taxon>Spermatophyta</taxon>
        <taxon>Magnoliopsida</taxon>
        <taxon>Liliopsida</taxon>
        <taxon>Poales</taxon>
        <taxon>Poaceae</taxon>
        <taxon>BOP clade</taxon>
        <taxon>Pooideae</taxon>
        <taxon>Stipodae</taxon>
        <taxon>Brachypodieae</taxon>
        <taxon>Brachypodium</taxon>
    </lineage>
</organism>
<dbReference type="Pfam" id="PF14432">
    <property type="entry name" value="DYW_deaminase"/>
    <property type="match status" value="1"/>
</dbReference>
<gene>
    <name evidence="7" type="primary">LOC100840864</name>
    <name evidence="6" type="ORF">BRADI_1g02230v3</name>
</gene>
<dbReference type="PANTHER" id="PTHR47926">
    <property type="entry name" value="PENTATRICOPEPTIDE REPEAT-CONTAINING PROTEIN"/>
    <property type="match status" value="1"/>
</dbReference>
<dbReference type="FunFam" id="1.25.40.10:FF:001495">
    <property type="entry name" value="Pentatricopeptide repeat-containing protein At3g13880"/>
    <property type="match status" value="1"/>
</dbReference>
<dbReference type="PROSITE" id="PS51375">
    <property type="entry name" value="PPR"/>
    <property type="match status" value="2"/>
</dbReference>
<dbReference type="Gramene" id="KQK12215">
    <property type="protein sequence ID" value="KQK12215"/>
    <property type="gene ID" value="BRADI_1g02230v3"/>
</dbReference>
<evidence type="ECO:0000313" key="6">
    <source>
        <dbReference type="EMBL" id="KQK12215.2"/>
    </source>
</evidence>
<dbReference type="OrthoDB" id="1860728at2759"/>
<dbReference type="GO" id="GO:0099402">
    <property type="term" value="P:plant organ development"/>
    <property type="evidence" value="ECO:0007669"/>
    <property type="project" value="UniProtKB-ARBA"/>
</dbReference>
<dbReference type="Pfam" id="PF13041">
    <property type="entry name" value="PPR_2"/>
    <property type="match status" value="1"/>
</dbReference>
<feature type="region of interest" description="Disordered" evidence="4">
    <location>
        <begin position="1"/>
        <end position="47"/>
    </location>
</feature>
<feature type="repeat" description="PPR" evidence="3">
    <location>
        <begin position="437"/>
        <end position="471"/>
    </location>
</feature>
<feature type="compositionally biased region" description="Pro residues" evidence="4">
    <location>
        <begin position="19"/>
        <end position="29"/>
    </location>
</feature>
<dbReference type="FunFam" id="1.25.40.10:FF:000227">
    <property type="entry name" value="Pentatricopeptide repeat-containing protein At3g13880"/>
    <property type="match status" value="1"/>
</dbReference>
<evidence type="ECO:0000256" key="1">
    <source>
        <dbReference type="ARBA" id="ARBA00022737"/>
    </source>
</evidence>
<dbReference type="EnsemblPlants" id="KQK12215">
    <property type="protein sequence ID" value="KQK12215"/>
    <property type="gene ID" value="BRADI_1g02230v3"/>
</dbReference>
<evidence type="ECO:0000313" key="7">
    <source>
        <dbReference type="EnsemblPlants" id="KQK12215"/>
    </source>
</evidence>
<dbReference type="GO" id="GO:0008270">
    <property type="term" value="F:zinc ion binding"/>
    <property type="evidence" value="ECO:0007669"/>
    <property type="project" value="InterPro"/>
</dbReference>
<dbReference type="InterPro" id="IPR032867">
    <property type="entry name" value="DYW_dom"/>
</dbReference>
<reference evidence="6 7" key="1">
    <citation type="journal article" date="2010" name="Nature">
        <title>Genome sequencing and analysis of the model grass Brachypodium distachyon.</title>
        <authorList>
            <consortium name="International Brachypodium Initiative"/>
        </authorList>
    </citation>
    <scope>NUCLEOTIDE SEQUENCE [LARGE SCALE GENOMIC DNA]</scope>
    <source>
        <strain evidence="6 7">Bd21</strain>
    </source>
</reference>
<evidence type="ECO:0000313" key="8">
    <source>
        <dbReference type="Proteomes" id="UP000008810"/>
    </source>
</evidence>
<dbReference type="Pfam" id="PF01535">
    <property type="entry name" value="PPR"/>
    <property type="match status" value="5"/>
</dbReference>
<reference evidence="6" key="2">
    <citation type="submission" date="2017-06" db="EMBL/GenBank/DDBJ databases">
        <title>WGS assembly of Brachypodium distachyon.</title>
        <authorList>
            <consortium name="The International Brachypodium Initiative"/>
            <person name="Lucas S."/>
            <person name="Harmon-Smith M."/>
            <person name="Lail K."/>
            <person name="Tice H."/>
            <person name="Grimwood J."/>
            <person name="Bruce D."/>
            <person name="Barry K."/>
            <person name="Shu S."/>
            <person name="Lindquist E."/>
            <person name="Wang M."/>
            <person name="Pitluck S."/>
            <person name="Vogel J.P."/>
            <person name="Garvin D.F."/>
            <person name="Mockler T.C."/>
            <person name="Schmutz J."/>
            <person name="Rokhsar D."/>
            <person name="Bevan M.W."/>
        </authorList>
    </citation>
    <scope>NUCLEOTIDE SEQUENCE</scope>
    <source>
        <strain evidence="6">Bd21</strain>
    </source>
</reference>
<dbReference type="PANTHER" id="PTHR47926:SF399">
    <property type="entry name" value="(WILD MALAYSIAN BANANA) HYPOTHETICAL PROTEIN"/>
    <property type="match status" value="1"/>
</dbReference>
<dbReference type="Proteomes" id="UP000008810">
    <property type="component" value="Chromosome 1"/>
</dbReference>
<dbReference type="GO" id="GO:0005739">
    <property type="term" value="C:mitochondrion"/>
    <property type="evidence" value="ECO:0007669"/>
    <property type="project" value="GOC"/>
</dbReference>